<dbReference type="Gene3D" id="1.10.287.1080">
    <property type="entry name" value="MazG-like"/>
    <property type="match status" value="1"/>
</dbReference>
<evidence type="ECO:0000313" key="1">
    <source>
        <dbReference type="EMBL" id="BDS10893.1"/>
    </source>
</evidence>
<protein>
    <submittedName>
        <fullName evidence="1">Uncharacterized protein</fullName>
    </submittedName>
</protein>
<keyword evidence="2" id="KW-1185">Reference proteome</keyword>
<name>A0A915YD66_9BACT</name>
<evidence type="ECO:0000313" key="2">
    <source>
        <dbReference type="Proteomes" id="UP001060919"/>
    </source>
</evidence>
<dbReference type="RefSeq" id="WP_264792141.1">
    <property type="nucleotide sequence ID" value="NZ_AP026867.1"/>
</dbReference>
<organism evidence="1 2">
    <name type="scientific">Aureispira anguillae</name>
    <dbReference type="NCBI Taxonomy" id="2864201"/>
    <lineage>
        <taxon>Bacteria</taxon>
        <taxon>Pseudomonadati</taxon>
        <taxon>Bacteroidota</taxon>
        <taxon>Saprospiria</taxon>
        <taxon>Saprospirales</taxon>
        <taxon>Saprospiraceae</taxon>
        <taxon>Aureispira</taxon>
    </lineage>
</organism>
<proteinExistence type="predicted"/>
<dbReference type="EMBL" id="AP026867">
    <property type="protein sequence ID" value="BDS10893.1"/>
    <property type="molecule type" value="Genomic_DNA"/>
</dbReference>
<dbReference type="Proteomes" id="UP001060919">
    <property type="component" value="Chromosome"/>
</dbReference>
<reference evidence="1" key="1">
    <citation type="submission" date="2022-09" db="EMBL/GenBank/DDBJ databases">
        <title>Aureispira anguillicida sp. nov., isolated from Leptocephalus of Japanese eel Anguilla japonica.</title>
        <authorList>
            <person name="Yuasa K."/>
            <person name="Mekata T."/>
            <person name="Ikunari K."/>
        </authorList>
    </citation>
    <scope>NUCLEOTIDE SEQUENCE</scope>
    <source>
        <strain evidence="1">EL160426</strain>
    </source>
</reference>
<sequence>MEQYEFYILVVINTPKEENALCFATEAEINGVLPADTDLNKAYITKDYYDNDKELIYLKKSAVDALAIGVEGGRKIVPNNKENRKELGLKYKKGFLKKRKVKEPKEAAPQKPRFAEWMEVLKMGLNLLLTMKEESKAKKPSSSAAPSRNLTVLAQKIHALNQVKGFWNKERNIGELLMGVTAELSGAMEAYQESTPANWDLYDAGIYSPKEAFEHYIQHTFEDKIAGAIIRLLDLAAGMNIDIERHVRVKLAYHYLKENKD</sequence>
<gene>
    <name evidence="1" type="ORF">AsAng_0016030</name>
</gene>
<accession>A0A915YD66</accession>
<dbReference type="KEGG" id="aup:AsAng_0016030"/>
<dbReference type="AlphaFoldDB" id="A0A915YD66"/>